<protein>
    <submittedName>
        <fullName evidence="8">Chromate efflux transporter</fullName>
    </submittedName>
</protein>
<dbReference type="InterPro" id="IPR014047">
    <property type="entry name" value="Chr_Tranpt_l_chain"/>
</dbReference>
<feature type="transmembrane region" description="Helical" evidence="7">
    <location>
        <begin position="375"/>
        <end position="395"/>
    </location>
</feature>
<accession>A0AAU8MTT5</accession>
<dbReference type="InterPro" id="IPR003370">
    <property type="entry name" value="Chromate_transpt"/>
</dbReference>
<dbReference type="PANTHER" id="PTHR33567:SF3">
    <property type="entry name" value="CHROMATE ION TRANSPORTER (EUROFUNG)"/>
    <property type="match status" value="1"/>
</dbReference>
<dbReference type="Pfam" id="PF02417">
    <property type="entry name" value="Chromate_transp"/>
    <property type="match status" value="2"/>
</dbReference>
<feature type="transmembrane region" description="Helical" evidence="7">
    <location>
        <begin position="261"/>
        <end position="283"/>
    </location>
</feature>
<sequence length="397" mass="40983">MREVFRVFLRLGLTSFGGPIAHLGYFRDEFVRRRGWLDEAQYAQLLAICQFLPGPASSQLGFAIGLARAGWRGGLAAFAGFTLPSALAMFALALSAPHWIAHPVGVALVHGLKLVAVAVVAYGVWGMARSLTPDWRRRLIAIAAGIAIAGVGGPWMQLLAVAAGGAAGLALCRAPLLAGADGSIPNFAPGYGRGVALACLVTFALGLGAALLWSGGPASLAGLAAACYRAGALVFGGGHVVLPLLEQRLVATGWLELDRFLLGYGAAQALPGPMFALAAYMGAALPLPTPAPWRALVALLALFLPGLLLVAAALPLWSAWMRRAWAARAVAGINAAVVGLLAAALFDPIARQAIGEARDLGIVAVAVAMLAWRRLPVLAAVAWCVLAALGSAWPWPP</sequence>
<evidence type="ECO:0000256" key="6">
    <source>
        <dbReference type="ARBA" id="ARBA00023136"/>
    </source>
</evidence>
<dbReference type="GO" id="GO:0015109">
    <property type="term" value="F:chromate transmembrane transporter activity"/>
    <property type="evidence" value="ECO:0007669"/>
    <property type="project" value="InterPro"/>
</dbReference>
<gene>
    <name evidence="8" type="primary">chrA</name>
    <name evidence="8" type="ORF">ABU614_19575</name>
</gene>
<feature type="transmembrane region" description="Helical" evidence="7">
    <location>
        <begin position="191"/>
        <end position="213"/>
    </location>
</feature>
<dbReference type="RefSeq" id="WP_363797374.1">
    <property type="nucleotide sequence ID" value="NZ_CP159925.1"/>
</dbReference>
<organism evidence="8">
    <name type="scientific">Lysobacter firmicutimachus</name>
    <dbReference type="NCBI Taxonomy" id="1792846"/>
    <lineage>
        <taxon>Bacteria</taxon>
        <taxon>Pseudomonadati</taxon>
        <taxon>Pseudomonadota</taxon>
        <taxon>Gammaproteobacteria</taxon>
        <taxon>Lysobacterales</taxon>
        <taxon>Lysobacteraceae</taxon>
        <taxon>Lysobacter</taxon>
    </lineage>
</organism>
<dbReference type="PANTHER" id="PTHR33567">
    <property type="entry name" value="CHROMATE ION TRANSPORTER (EUROFUNG)"/>
    <property type="match status" value="1"/>
</dbReference>
<dbReference type="EMBL" id="CP159925">
    <property type="protein sequence ID" value="XCO74552.1"/>
    <property type="molecule type" value="Genomic_DNA"/>
</dbReference>
<feature type="transmembrane region" description="Helical" evidence="7">
    <location>
        <begin position="139"/>
        <end position="171"/>
    </location>
</feature>
<comment type="subcellular location">
    <subcellularLocation>
        <location evidence="1">Cell membrane</location>
        <topology evidence="1">Multi-pass membrane protein</topology>
    </subcellularLocation>
</comment>
<evidence type="ECO:0000256" key="1">
    <source>
        <dbReference type="ARBA" id="ARBA00004651"/>
    </source>
</evidence>
<evidence type="ECO:0000313" key="8">
    <source>
        <dbReference type="EMBL" id="XCO74552.1"/>
    </source>
</evidence>
<feature type="transmembrane region" description="Helical" evidence="7">
    <location>
        <begin position="100"/>
        <end position="127"/>
    </location>
</feature>
<keyword evidence="5 7" id="KW-1133">Transmembrane helix</keyword>
<evidence type="ECO:0000256" key="7">
    <source>
        <dbReference type="SAM" id="Phobius"/>
    </source>
</evidence>
<evidence type="ECO:0000256" key="5">
    <source>
        <dbReference type="ARBA" id="ARBA00022989"/>
    </source>
</evidence>
<feature type="transmembrane region" description="Helical" evidence="7">
    <location>
        <begin position="7"/>
        <end position="25"/>
    </location>
</feature>
<feature type="transmembrane region" description="Helical" evidence="7">
    <location>
        <begin position="220"/>
        <end position="241"/>
    </location>
</feature>
<feature type="transmembrane region" description="Helical" evidence="7">
    <location>
        <begin position="45"/>
        <end position="67"/>
    </location>
</feature>
<comment type="similarity">
    <text evidence="2">Belongs to the chromate ion transporter (CHR) (TC 2.A.51) family.</text>
</comment>
<dbReference type="PIRSF" id="PIRSF004810">
    <property type="entry name" value="ChrA"/>
    <property type="match status" value="1"/>
</dbReference>
<feature type="transmembrane region" description="Helical" evidence="7">
    <location>
        <begin position="74"/>
        <end position="94"/>
    </location>
</feature>
<keyword evidence="3" id="KW-1003">Cell membrane</keyword>
<dbReference type="NCBIfam" id="TIGR00937">
    <property type="entry name" value="2A51"/>
    <property type="match status" value="1"/>
</dbReference>
<dbReference type="GO" id="GO:0005886">
    <property type="term" value="C:plasma membrane"/>
    <property type="evidence" value="ECO:0007669"/>
    <property type="project" value="UniProtKB-SubCell"/>
</dbReference>
<keyword evidence="4 7" id="KW-0812">Transmembrane</keyword>
<evidence type="ECO:0000256" key="3">
    <source>
        <dbReference type="ARBA" id="ARBA00022475"/>
    </source>
</evidence>
<reference evidence="8" key="1">
    <citation type="submission" date="2024-06" db="EMBL/GenBank/DDBJ databases">
        <authorList>
            <person name="Li S."/>
        </authorList>
    </citation>
    <scope>NUCLEOTIDE SEQUENCE</scope>
    <source>
        <strain evidence="8">SR10</strain>
    </source>
</reference>
<keyword evidence="6 7" id="KW-0472">Membrane</keyword>
<evidence type="ECO:0000256" key="2">
    <source>
        <dbReference type="ARBA" id="ARBA00005262"/>
    </source>
</evidence>
<dbReference type="AlphaFoldDB" id="A0AAU8MTT5"/>
<name>A0AAU8MTT5_9GAMM</name>
<feature type="transmembrane region" description="Helical" evidence="7">
    <location>
        <begin position="325"/>
        <end position="346"/>
    </location>
</feature>
<feature type="transmembrane region" description="Helical" evidence="7">
    <location>
        <begin position="295"/>
        <end position="319"/>
    </location>
</feature>
<evidence type="ECO:0000256" key="4">
    <source>
        <dbReference type="ARBA" id="ARBA00022692"/>
    </source>
</evidence>
<proteinExistence type="inferred from homology"/>